<dbReference type="OMA" id="KRTWSPN"/>
<evidence type="ECO:0000256" key="5">
    <source>
        <dbReference type="HAMAP-Rule" id="MF_00373"/>
    </source>
</evidence>
<keyword evidence="3 5" id="KW-0687">Ribonucleoprotein</keyword>
<sequence length="63" mass="7062">MAKRCDICGKGPMFGSTISHAHNVSKRVFYPNVHKMKVLDENGKITRKKVCTKCLKSGKVRKA</sequence>
<evidence type="ECO:0000256" key="2">
    <source>
        <dbReference type="ARBA" id="ARBA00022980"/>
    </source>
</evidence>
<evidence type="ECO:0000256" key="1">
    <source>
        <dbReference type="ARBA" id="ARBA00008760"/>
    </source>
</evidence>
<accession>A0A3D5QC42</accession>
<evidence type="ECO:0000313" key="7">
    <source>
        <dbReference type="Proteomes" id="UP000262325"/>
    </source>
</evidence>
<organism evidence="6 7">
    <name type="scientific">Flexistipes sinusarabici</name>
    <dbReference type="NCBI Taxonomy" id="2352"/>
    <lineage>
        <taxon>Bacteria</taxon>
        <taxon>Pseudomonadati</taxon>
        <taxon>Deferribacterota</taxon>
        <taxon>Deferribacteres</taxon>
        <taxon>Deferribacterales</taxon>
        <taxon>Flexistipitaceae</taxon>
        <taxon>Flexistipes</taxon>
    </lineage>
</organism>
<dbReference type="SUPFAM" id="SSF143800">
    <property type="entry name" value="L28p-like"/>
    <property type="match status" value="1"/>
</dbReference>
<dbReference type="NCBIfam" id="TIGR00009">
    <property type="entry name" value="L28"/>
    <property type="match status" value="1"/>
</dbReference>
<dbReference type="GO" id="GO:0005840">
    <property type="term" value="C:ribosome"/>
    <property type="evidence" value="ECO:0007669"/>
    <property type="project" value="UniProtKB-KW"/>
</dbReference>
<dbReference type="EMBL" id="DPPF01000142">
    <property type="protein sequence ID" value="HCW93406.1"/>
    <property type="molecule type" value="Genomic_DNA"/>
</dbReference>
<keyword evidence="2 5" id="KW-0689">Ribosomal protein</keyword>
<comment type="similarity">
    <text evidence="1 5">Belongs to the bacterial ribosomal protein bL28 family.</text>
</comment>
<reference evidence="6 7" key="1">
    <citation type="journal article" date="2018" name="Nat. Biotechnol.">
        <title>A standardized bacterial taxonomy based on genome phylogeny substantially revises the tree of life.</title>
        <authorList>
            <person name="Parks D.H."/>
            <person name="Chuvochina M."/>
            <person name="Waite D.W."/>
            <person name="Rinke C."/>
            <person name="Skarshewski A."/>
            <person name="Chaumeil P.A."/>
            <person name="Hugenholtz P."/>
        </authorList>
    </citation>
    <scope>NUCLEOTIDE SEQUENCE [LARGE SCALE GENOMIC DNA]</scope>
    <source>
        <strain evidence="6">UBA8672</strain>
    </source>
</reference>
<dbReference type="GO" id="GO:1990904">
    <property type="term" value="C:ribonucleoprotein complex"/>
    <property type="evidence" value="ECO:0007669"/>
    <property type="project" value="UniProtKB-KW"/>
</dbReference>
<name>A0A3D5QC42_FLESI</name>
<evidence type="ECO:0000313" key="6">
    <source>
        <dbReference type="EMBL" id="HCW93406.1"/>
    </source>
</evidence>
<dbReference type="AlphaFoldDB" id="A0A3D5QC42"/>
<gene>
    <name evidence="5 6" type="primary">rpmB</name>
    <name evidence="6" type="ORF">DHM44_06970</name>
</gene>
<dbReference type="HAMAP" id="MF_00373">
    <property type="entry name" value="Ribosomal_bL28"/>
    <property type="match status" value="1"/>
</dbReference>
<dbReference type="InterPro" id="IPR026569">
    <property type="entry name" value="Ribosomal_bL28"/>
</dbReference>
<dbReference type="GO" id="GO:0003735">
    <property type="term" value="F:structural constituent of ribosome"/>
    <property type="evidence" value="ECO:0007669"/>
    <property type="project" value="InterPro"/>
</dbReference>
<dbReference type="RefSeq" id="WP_013887240.1">
    <property type="nucleotide sequence ID" value="NZ_JAAZVV010000072.1"/>
</dbReference>
<dbReference type="InterPro" id="IPR050096">
    <property type="entry name" value="Bacterial_rp_bL28"/>
</dbReference>
<evidence type="ECO:0000256" key="3">
    <source>
        <dbReference type="ARBA" id="ARBA00023274"/>
    </source>
</evidence>
<evidence type="ECO:0000256" key="4">
    <source>
        <dbReference type="ARBA" id="ARBA00035174"/>
    </source>
</evidence>
<dbReference type="InterPro" id="IPR034704">
    <property type="entry name" value="Ribosomal_bL28/bL31-like_sf"/>
</dbReference>
<proteinExistence type="inferred from homology"/>
<dbReference type="Gene3D" id="2.30.170.40">
    <property type="entry name" value="Ribosomal protein L28/L24"/>
    <property type="match status" value="1"/>
</dbReference>
<dbReference type="InterPro" id="IPR037147">
    <property type="entry name" value="Ribosomal_bL28_sf"/>
</dbReference>
<dbReference type="InterPro" id="IPR001383">
    <property type="entry name" value="Ribosomal_bL28_bact-type"/>
</dbReference>
<protein>
    <recommendedName>
        <fullName evidence="4 5">Large ribosomal subunit protein bL28</fullName>
    </recommendedName>
</protein>
<dbReference type="Pfam" id="PF00830">
    <property type="entry name" value="Ribosomal_L28"/>
    <property type="match status" value="1"/>
</dbReference>
<dbReference type="PANTHER" id="PTHR39080">
    <property type="entry name" value="50S RIBOSOMAL PROTEIN L28"/>
    <property type="match status" value="1"/>
</dbReference>
<dbReference type="Proteomes" id="UP000262325">
    <property type="component" value="Unassembled WGS sequence"/>
</dbReference>
<dbReference type="GO" id="GO:0006412">
    <property type="term" value="P:translation"/>
    <property type="evidence" value="ECO:0007669"/>
    <property type="project" value="UniProtKB-UniRule"/>
</dbReference>
<dbReference type="PANTHER" id="PTHR39080:SF1">
    <property type="entry name" value="LARGE RIBOSOMAL SUBUNIT PROTEIN BL28A"/>
    <property type="match status" value="1"/>
</dbReference>
<comment type="caution">
    <text evidence="6">The sequence shown here is derived from an EMBL/GenBank/DDBJ whole genome shotgun (WGS) entry which is preliminary data.</text>
</comment>